<evidence type="ECO:0000313" key="2">
    <source>
        <dbReference type="EMBL" id="SDL11023.1"/>
    </source>
</evidence>
<keyword evidence="3" id="KW-1185">Reference proteome</keyword>
<sequence>MAEQSNFITSTTEAIRSIPDLIDAILQALSEPYGWITLTAIAFWLFFNRNLLKFFSSHLNRENKRFEYISSYLEKSELANKLTLEAICDARDAHYFNQATGIFAERSRRESLILFHKKHSHHINWTHIRRALPYIETSNKQLISIRKMNASDIFGYYYNLITGFFCLLFSAAIFIAFITTQNPTPTSLLFVFLGIVLLSMLGLFVLSQTFPEQSAKKIEKLLFEESQ</sequence>
<dbReference type="Proteomes" id="UP000198706">
    <property type="component" value="Unassembled WGS sequence"/>
</dbReference>
<dbReference type="EMBL" id="FNFD01000015">
    <property type="protein sequence ID" value="SDL11023.1"/>
    <property type="molecule type" value="Genomic_DNA"/>
</dbReference>
<proteinExistence type="predicted"/>
<keyword evidence="1" id="KW-1133">Transmembrane helix</keyword>
<feature type="transmembrane region" description="Helical" evidence="1">
    <location>
        <begin position="156"/>
        <end position="180"/>
    </location>
</feature>
<protein>
    <submittedName>
        <fullName evidence="2">Uncharacterized protein</fullName>
    </submittedName>
</protein>
<accession>A0A1G9HEW6</accession>
<dbReference type="RefSeq" id="WP_139198588.1">
    <property type="nucleotide sequence ID" value="NZ_FNFD01000015.1"/>
</dbReference>
<keyword evidence="1" id="KW-0812">Transmembrane</keyword>
<reference evidence="2 3" key="1">
    <citation type="submission" date="2016-10" db="EMBL/GenBank/DDBJ databases">
        <authorList>
            <person name="de Groot N.N."/>
        </authorList>
    </citation>
    <scope>NUCLEOTIDE SEQUENCE [LARGE SCALE GENOMIC DNA]</scope>
    <source>
        <strain evidence="2 3">JCM 21544</strain>
    </source>
</reference>
<gene>
    <name evidence="2" type="ORF">SAMN05216186_1157</name>
</gene>
<dbReference type="STRING" id="137658.SAMN05216186_1157"/>
<feature type="transmembrane region" description="Helical" evidence="1">
    <location>
        <begin position="186"/>
        <end position="206"/>
    </location>
</feature>
<name>A0A1G9HEW6_9PSED</name>
<keyword evidence="1" id="KW-0472">Membrane</keyword>
<evidence type="ECO:0000313" key="3">
    <source>
        <dbReference type="Proteomes" id="UP000198706"/>
    </source>
</evidence>
<feature type="transmembrane region" description="Helical" evidence="1">
    <location>
        <begin position="33"/>
        <end position="52"/>
    </location>
</feature>
<organism evidence="2 3">
    <name type="scientific">Pseudomonas indica</name>
    <dbReference type="NCBI Taxonomy" id="137658"/>
    <lineage>
        <taxon>Bacteria</taxon>
        <taxon>Pseudomonadati</taxon>
        <taxon>Pseudomonadota</taxon>
        <taxon>Gammaproteobacteria</taxon>
        <taxon>Pseudomonadales</taxon>
        <taxon>Pseudomonadaceae</taxon>
        <taxon>Pseudomonas</taxon>
    </lineage>
</organism>
<evidence type="ECO:0000256" key="1">
    <source>
        <dbReference type="SAM" id="Phobius"/>
    </source>
</evidence>
<dbReference type="AlphaFoldDB" id="A0A1G9HEW6"/>